<dbReference type="InterPro" id="IPR050335">
    <property type="entry name" value="ERT1_acuK_gluconeogen_tf"/>
</dbReference>
<keyword evidence="6" id="KW-1185">Reference proteome</keyword>
<sequence length="439" mass="48453">MTSQQHETAAPITKKKPTKTTHVPTACINCKKAHLACDLSRPCKRCSTLGKSDSCIDIKHKKRGRPKLTSIKKWQQATTLTVNKPYQSTAPIASSSLPSTPTPFVPLHASPTLFSSPISSFKMTASRELAKEEQRSPKEMMTMFLSMDLCCARISDESMQFLGTNPTQMGHCSFYDIIHPESSETLSRLHRILLDNCHRHVAQPISFKPASSETFLTTSAAQLLSIANGSQTIKETLRFKSSSSLFECRFYLGGGFGGDLFVSNSLDQLYMVCLVTRKPAVALLPPPPPALQPMTMMDSIPDYQSLLNNSDLMSLYHDTPTNDSDTIQLVNNLCEAIMSPTHSMEQSAVTHTNGYHSSSSCSSEDGDHHRHPPHPHPYQAHHHHPTASPSASPATPPTAIQLHPPQQTYANVLLNDFLEKPMDDLVGDLLHDNNPYWLG</sequence>
<organism evidence="5 6">
    <name type="scientific">Mucor lusitanicus CBS 277.49</name>
    <dbReference type="NCBI Taxonomy" id="747725"/>
    <lineage>
        <taxon>Eukaryota</taxon>
        <taxon>Fungi</taxon>
        <taxon>Fungi incertae sedis</taxon>
        <taxon>Mucoromycota</taxon>
        <taxon>Mucoromycotina</taxon>
        <taxon>Mucoromycetes</taxon>
        <taxon>Mucorales</taxon>
        <taxon>Mucorineae</taxon>
        <taxon>Mucoraceae</taxon>
        <taxon>Mucor</taxon>
    </lineage>
</organism>
<evidence type="ECO:0000256" key="1">
    <source>
        <dbReference type="ARBA" id="ARBA00022723"/>
    </source>
</evidence>
<feature type="compositionally biased region" description="Polar residues" evidence="3">
    <location>
        <begin position="345"/>
        <end position="356"/>
    </location>
</feature>
<feature type="compositionally biased region" description="Basic residues" evidence="3">
    <location>
        <begin position="369"/>
        <end position="385"/>
    </location>
</feature>
<reference evidence="5 6" key="1">
    <citation type="submission" date="2015-06" db="EMBL/GenBank/DDBJ databases">
        <title>Expansion of signal transduction pathways in fungi by whole-genome duplication.</title>
        <authorList>
            <consortium name="DOE Joint Genome Institute"/>
            <person name="Corrochano L.M."/>
            <person name="Kuo A."/>
            <person name="Marcet-Houben M."/>
            <person name="Polaino S."/>
            <person name="Salamov A."/>
            <person name="Villalobos J.M."/>
            <person name="Alvarez M.I."/>
            <person name="Avalos J."/>
            <person name="Benito E.P."/>
            <person name="Benoit I."/>
            <person name="Burger G."/>
            <person name="Camino L.P."/>
            <person name="Canovas D."/>
            <person name="Cerda-Olmedo E."/>
            <person name="Cheng J.-F."/>
            <person name="Dominguez A."/>
            <person name="Elias M."/>
            <person name="Eslava A.P."/>
            <person name="Glaser F."/>
            <person name="Grimwood J."/>
            <person name="Gutierrez G."/>
            <person name="Heitman J."/>
            <person name="Henrissat B."/>
            <person name="Iturriaga E.A."/>
            <person name="Lang B.F."/>
            <person name="Lavin J.L."/>
            <person name="Lee S."/>
            <person name="Li W."/>
            <person name="Lindquist E."/>
            <person name="Lopez-Garcia S."/>
            <person name="Luque E.M."/>
            <person name="Marcos A.T."/>
            <person name="Martin J."/>
            <person name="Mccluskey K."/>
            <person name="Medina H.R."/>
            <person name="Miralles-Duran A."/>
            <person name="Miyazaki A."/>
            <person name="Munoz-Torres E."/>
            <person name="Oguiza J.A."/>
            <person name="Ohm R."/>
            <person name="Olmedo M."/>
            <person name="Orejas M."/>
            <person name="Ortiz-Castellanos L."/>
            <person name="Pisabarro A.G."/>
            <person name="Rodriguez-Romero J."/>
            <person name="Ruiz-Herrera J."/>
            <person name="Ruiz-Vazquez R."/>
            <person name="Sanz C."/>
            <person name="Schackwitz W."/>
            <person name="Schmutz J."/>
            <person name="Shahriari M."/>
            <person name="Shelest E."/>
            <person name="Silva-Franco F."/>
            <person name="Soanes D."/>
            <person name="Syed K."/>
            <person name="Tagua V.G."/>
            <person name="Talbot N.J."/>
            <person name="Thon M."/>
            <person name="De Vries R.P."/>
            <person name="Wiebenga A."/>
            <person name="Yadav J.S."/>
            <person name="Braun E.L."/>
            <person name="Baker S."/>
            <person name="Garre V."/>
            <person name="Horwitz B."/>
            <person name="Torres-Martinez S."/>
            <person name="Idnurm A."/>
            <person name="Herrera-Estrella A."/>
            <person name="Gabaldon T."/>
            <person name="Grigoriev I.V."/>
        </authorList>
    </citation>
    <scope>NUCLEOTIDE SEQUENCE [LARGE SCALE GENOMIC DNA]</scope>
    <source>
        <strain evidence="5 6">CBS 277.49</strain>
    </source>
</reference>
<dbReference type="VEuPathDB" id="FungiDB:MUCCIDRAFT_113719"/>
<dbReference type="Proteomes" id="UP000077051">
    <property type="component" value="Unassembled WGS sequence"/>
</dbReference>
<feature type="region of interest" description="Disordered" evidence="3">
    <location>
        <begin position="345"/>
        <end position="402"/>
    </location>
</feature>
<dbReference type="Gene3D" id="3.30.450.20">
    <property type="entry name" value="PAS domain"/>
    <property type="match status" value="1"/>
</dbReference>
<dbReference type="PANTHER" id="PTHR47659:SF4">
    <property type="entry name" value="ZN(II)2CYS6 TRANSCRIPTION FACTOR (EUROFUNG)"/>
    <property type="match status" value="1"/>
</dbReference>
<keyword evidence="2" id="KW-0539">Nucleus</keyword>
<dbReference type="GO" id="GO:0000981">
    <property type="term" value="F:DNA-binding transcription factor activity, RNA polymerase II-specific"/>
    <property type="evidence" value="ECO:0007669"/>
    <property type="project" value="InterPro"/>
</dbReference>
<feature type="compositionally biased region" description="Low complexity" evidence="3">
    <location>
        <begin position="386"/>
        <end position="399"/>
    </location>
</feature>
<dbReference type="InterPro" id="IPR001138">
    <property type="entry name" value="Zn2Cys6_DnaBD"/>
</dbReference>
<evidence type="ECO:0000256" key="3">
    <source>
        <dbReference type="SAM" id="MobiDB-lite"/>
    </source>
</evidence>
<dbReference type="Gene3D" id="4.10.240.10">
    <property type="entry name" value="Zn(2)-C6 fungal-type DNA-binding domain"/>
    <property type="match status" value="1"/>
</dbReference>
<comment type="caution">
    <text evidence="5">The sequence shown here is derived from an EMBL/GenBank/DDBJ whole genome shotgun (WGS) entry which is preliminary data.</text>
</comment>
<dbReference type="AlphaFoldDB" id="A0A162YS39"/>
<evidence type="ECO:0000313" key="5">
    <source>
        <dbReference type="EMBL" id="OAD00257.1"/>
    </source>
</evidence>
<dbReference type="PANTHER" id="PTHR47659">
    <property type="entry name" value="ZN(II)2CYS6 TRANSCRIPTION FACTOR (EUROFUNG)-RELATED"/>
    <property type="match status" value="1"/>
</dbReference>
<dbReference type="PROSITE" id="PS50048">
    <property type="entry name" value="ZN2_CY6_FUNGAL_2"/>
    <property type="match status" value="1"/>
</dbReference>
<name>A0A162YS39_MUCCL</name>
<evidence type="ECO:0000259" key="4">
    <source>
        <dbReference type="PROSITE" id="PS50048"/>
    </source>
</evidence>
<keyword evidence="1" id="KW-0479">Metal-binding</keyword>
<dbReference type="SUPFAM" id="SSF57701">
    <property type="entry name" value="Zn2/Cys6 DNA-binding domain"/>
    <property type="match status" value="1"/>
</dbReference>
<dbReference type="PROSITE" id="PS00463">
    <property type="entry name" value="ZN2_CY6_FUNGAL_1"/>
    <property type="match status" value="1"/>
</dbReference>
<protein>
    <submittedName>
        <fullName evidence="5">Zn(2)-C6 fungal-specific transcription factor</fullName>
    </submittedName>
</protein>
<accession>A0A162YS39</accession>
<dbReference type="GO" id="GO:0008270">
    <property type="term" value="F:zinc ion binding"/>
    <property type="evidence" value="ECO:0007669"/>
    <property type="project" value="InterPro"/>
</dbReference>
<dbReference type="InterPro" id="IPR036864">
    <property type="entry name" value="Zn2-C6_fun-type_DNA-bd_sf"/>
</dbReference>
<dbReference type="OrthoDB" id="1555531at2759"/>
<feature type="domain" description="Zn(2)-C6 fungal-type" evidence="4">
    <location>
        <begin position="26"/>
        <end position="55"/>
    </location>
</feature>
<proteinExistence type="predicted"/>
<gene>
    <name evidence="5" type="ORF">MUCCIDRAFT_113719</name>
</gene>
<evidence type="ECO:0000313" key="6">
    <source>
        <dbReference type="Proteomes" id="UP000077051"/>
    </source>
</evidence>
<dbReference type="SMART" id="SM00066">
    <property type="entry name" value="GAL4"/>
    <property type="match status" value="1"/>
</dbReference>
<dbReference type="Pfam" id="PF00172">
    <property type="entry name" value="Zn_clus"/>
    <property type="match status" value="1"/>
</dbReference>
<dbReference type="CDD" id="cd00067">
    <property type="entry name" value="GAL4"/>
    <property type="match status" value="1"/>
</dbReference>
<evidence type="ECO:0000256" key="2">
    <source>
        <dbReference type="ARBA" id="ARBA00023242"/>
    </source>
</evidence>
<dbReference type="EMBL" id="AMYB01000007">
    <property type="protein sequence ID" value="OAD00257.1"/>
    <property type="molecule type" value="Genomic_DNA"/>
</dbReference>